<dbReference type="Proteomes" id="UP000410492">
    <property type="component" value="Unassembled WGS sequence"/>
</dbReference>
<proteinExistence type="predicted"/>
<evidence type="ECO:0000313" key="1">
    <source>
        <dbReference type="EMBL" id="VEN58478.1"/>
    </source>
</evidence>
<protein>
    <submittedName>
        <fullName evidence="1">Uncharacterized protein</fullName>
    </submittedName>
</protein>
<reference evidence="1 2" key="1">
    <citation type="submission" date="2019-01" db="EMBL/GenBank/DDBJ databases">
        <authorList>
            <person name="Sayadi A."/>
        </authorList>
    </citation>
    <scope>NUCLEOTIDE SEQUENCE [LARGE SCALE GENOMIC DNA]</scope>
</reference>
<dbReference type="EMBL" id="CAACVG010011619">
    <property type="protein sequence ID" value="VEN58478.1"/>
    <property type="molecule type" value="Genomic_DNA"/>
</dbReference>
<dbReference type="AlphaFoldDB" id="A0A653DER5"/>
<accession>A0A653DER5</accession>
<gene>
    <name evidence="1" type="ORF">CALMAC_LOCUS16836</name>
</gene>
<evidence type="ECO:0000313" key="2">
    <source>
        <dbReference type="Proteomes" id="UP000410492"/>
    </source>
</evidence>
<dbReference type="OrthoDB" id="206689at2759"/>
<organism evidence="1 2">
    <name type="scientific">Callosobruchus maculatus</name>
    <name type="common">Southern cowpea weevil</name>
    <name type="synonym">Pulse bruchid</name>
    <dbReference type="NCBI Taxonomy" id="64391"/>
    <lineage>
        <taxon>Eukaryota</taxon>
        <taxon>Metazoa</taxon>
        <taxon>Ecdysozoa</taxon>
        <taxon>Arthropoda</taxon>
        <taxon>Hexapoda</taxon>
        <taxon>Insecta</taxon>
        <taxon>Pterygota</taxon>
        <taxon>Neoptera</taxon>
        <taxon>Endopterygota</taxon>
        <taxon>Coleoptera</taxon>
        <taxon>Polyphaga</taxon>
        <taxon>Cucujiformia</taxon>
        <taxon>Chrysomeloidea</taxon>
        <taxon>Chrysomelidae</taxon>
        <taxon>Bruchinae</taxon>
        <taxon>Bruchini</taxon>
        <taxon>Callosobruchus</taxon>
    </lineage>
</organism>
<sequence>MPCLGYSNNWCSSDHVFNNIVYTPRCLISVLSVQESGGFKAEGINRAFYSWAQFC</sequence>
<name>A0A653DER5_CALMS</name>
<keyword evidence="2" id="KW-1185">Reference proteome</keyword>